<feature type="domain" description="Cytochrome c" evidence="5">
    <location>
        <begin position="91"/>
        <end position="172"/>
    </location>
</feature>
<evidence type="ECO:0000256" key="2">
    <source>
        <dbReference type="ARBA" id="ARBA00022723"/>
    </source>
</evidence>
<reference evidence="7" key="1">
    <citation type="submission" date="2014-04" db="EMBL/GenBank/DDBJ databases">
        <title>Whole-Genome optical mapping and complete genome sequence of Sphingobacterium deserti sp. nov., a new spaces isolated from desert in the west of China.</title>
        <authorList>
            <person name="Teng C."/>
            <person name="Zhou Z."/>
            <person name="Li X."/>
            <person name="Chen M."/>
            <person name="Lin M."/>
            <person name="Wang L."/>
            <person name="Su S."/>
            <person name="Zhang C."/>
            <person name="Zhang W."/>
        </authorList>
    </citation>
    <scope>NUCLEOTIDE SEQUENCE [LARGE SCALE GENOMIC DNA]</scope>
    <source>
        <strain evidence="7">ACCC05744</strain>
    </source>
</reference>
<dbReference type="PATRIC" id="fig|1229276.3.peg.3573"/>
<dbReference type="GO" id="GO:0009055">
    <property type="term" value="F:electron transfer activity"/>
    <property type="evidence" value="ECO:0007669"/>
    <property type="project" value="InterPro"/>
</dbReference>
<gene>
    <name evidence="6" type="ORF">DI53_3456</name>
</gene>
<reference evidence="6 7" key="2">
    <citation type="journal article" date="2015" name="PLoS ONE">
        <title>Whole-Genome Optical Mapping and Finished Genome Sequence of Sphingobacterium deserti sp. nov., a New Species Isolated from the Western Desert of China.</title>
        <authorList>
            <person name="Teng C."/>
            <person name="Zhou Z."/>
            <person name="Molnar I."/>
            <person name="Li X."/>
            <person name="Tang R."/>
            <person name="Chen M."/>
            <person name="Wang L."/>
            <person name="Su S."/>
            <person name="Zhang W."/>
            <person name="Lin M."/>
        </authorList>
    </citation>
    <scope>NUCLEOTIDE SEQUENCE [LARGE SCALE GENOMIC DNA]</scope>
    <source>
        <strain evidence="7">ACCC05744</strain>
    </source>
</reference>
<dbReference type="PROSITE" id="PS51007">
    <property type="entry name" value="CYTC"/>
    <property type="match status" value="1"/>
</dbReference>
<evidence type="ECO:0000256" key="1">
    <source>
        <dbReference type="ARBA" id="ARBA00022617"/>
    </source>
</evidence>
<keyword evidence="2 4" id="KW-0479">Metal-binding</keyword>
<protein>
    <submittedName>
        <fullName evidence="6">Sulfite oxidase cytochrome subunit</fullName>
    </submittedName>
</protein>
<comment type="caution">
    <text evidence="6">The sequence shown here is derived from an EMBL/GenBank/DDBJ whole genome shotgun (WGS) entry which is preliminary data.</text>
</comment>
<dbReference type="STRING" id="1229276.DI53_3456"/>
<evidence type="ECO:0000256" key="3">
    <source>
        <dbReference type="ARBA" id="ARBA00023004"/>
    </source>
</evidence>
<dbReference type="PANTHER" id="PTHR35008:SF8">
    <property type="entry name" value="ALCOHOL DEHYDROGENASE CYTOCHROME C SUBUNIT"/>
    <property type="match status" value="1"/>
</dbReference>
<dbReference type="PANTHER" id="PTHR35008">
    <property type="entry name" value="BLL4482 PROTEIN-RELATED"/>
    <property type="match status" value="1"/>
</dbReference>
<dbReference type="InterPro" id="IPR051459">
    <property type="entry name" value="Cytochrome_c-type_DH"/>
</dbReference>
<dbReference type="Proteomes" id="UP000031802">
    <property type="component" value="Unassembled WGS sequence"/>
</dbReference>
<dbReference type="EMBL" id="JJMU01000065">
    <property type="protein sequence ID" value="KGE12717.1"/>
    <property type="molecule type" value="Genomic_DNA"/>
</dbReference>
<accession>A0A0B8SYY7</accession>
<dbReference type="InterPro" id="IPR036909">
    <property type="entry name" value="Cyt_c-like_dom_sf"/>
</dbReference>
<dbReference type="GO" id="GO:0020037">
    <property type="term" value="F:heme binding"/>
    <property type="evidence" value="ECO:0007669"/>
    <property type="project" value="InterPro"/>
</dbReference>
<dbReference type="Gene3D" id="1.10.760.10">
    <property type="entry name" value="Cytochrome c-like domain"/>
    <property type="match status" value="1"/>
</dbReference>
<keyword evidence="7" id="KW-1185">Reference proteome</keyword>
<evidence type="ECO:0000256" key="4">
    <source>
        <dbReference type="PROSITE-ProRule" id="PRU00433"/>
    </source>
</evidence>
<proteinExistence type="predicted"/>
<evidence type="ECO:0000259" key="5">
    <source>
        <dbReference type="PROSITE" id="PS51007"/>
    </source>
</evidence>
<dbReference type="eggNOG" id="COG2010">
    <property type="taxonomic scope" value="Bacteria"/>
</dbReference>
<evidence type="ECO:0000313" key="6">
    <source>
        <dbReference type="EMBL" id="KGE12717.1"/>
    </source>
</evidence>
<dbReference type="InterPro" id="IPR009056">
    <property type="entry name" value="Cyt_c-like_dom"/>
</dbReference>
<evidence type="ECO:0000313" key="7">
    <source>
        <dbReference type="Proteomes" id="UP000031802"/>
    </source>
</evidence>
<dbReference type="SUPFAM" id="SSF46626">
    <property type="entry name" value="Cytochrome c"/>
    <property type="match status" value="1"/>
</dbReference>
<name>A0A0B8SYY7_9SPHI</name>
<keyword evidence="1 4" id="KW-0349">Heme</keyword>
<dbReference type="Pfam" id="PF13442">
    <property type="entry name" value="Cytochrome_CBB3"/>
    <property type="match status" value="1"/>
</dbReference>
<dbReference type="AlphaFoldDB" id="A0A0B8SYY7"/>
<sequence length="209" mass="23657">MQVSTISSLCLFGQLLLVSCCFTRCAFEKDEQRAMDSVDVYHSSWDDGLENYRKTWPSRFRLGKLADQQFIAKWDIDVRPDGKGLPKEGSGTVKAGSKLYHQKCASCHGINGYEGPYDKLVTDSTGKNTIGNYWPYATTIFDYVRRAMPFNAPGSLSDQEVYDITAYLLYLNKIIEANEVINAKTLPKIEMPARKRYVIDDRKGGPEIK</sequence>
<dbReference type="GO" id="GO:0046872">
    <property type="term" value="F:metal ion binding"/>
    <property type="evidence" value="ECO:0007669"/>
    <property type="project" value="UniProtKB-KW"/>
</dbReference>
<organism evidence="6 7">
    <name type="scientific">Sphingobacterium deserti</name>
    <dbReference type="NCBI Taxonomy" id="1229276"/>
    <lineage>
        <taxon>Bacteria</taxon>
        <taxon>Pseudomonadati</taxon>
        <taxon>Bacteroidota</taxon>
        <taxon>Sphingobacteriia</taxon>
        <taxon>Sphingobacteriales</taxon>
        <taxon>Sphingobacteriaceae</taxon>
        <taxon>Sphingobacterium</taxon>
    </lineage>
</organism>
<keyword evidence="3 4" id="KW-0408">Iron</keyword>